<dbReference type="GO" id="GO:0016757">
    <property type="term" value="F:glycosyltransferase activity"/>
    <property type="evidence" value="ECO:0007669"/>
    <property type="project" value="InterPro"/>
</dbReference>
<evidence type="ECO:0000313" key="3">
    <source>
        <dbReference type="EMBL" id="EML1474749.1"/>
    </source>
</evidence>
<dbReference type="InterPro" id="IPR001296">
    <property type="entry name" value="Glyco_trans_1"/>
</dbReference>
<organism evidence="3">
    <name type="scientific">Pluralibacter gergoviae</name>
    <name type="common">Enterobacter gergoviae</name>
    <dbReference type="NCBI Taxonomy" id="61647"/>
    <lineage>
        <taxon>Bacteria</taxon>
        <taxon>Pseudomonadati</taxon>
        <taxon>Pseudomonadota</taxon>
        <taxon>Gammaproteobacteria</taxon>
        <taxon>Enterobacterales</taxon>
        <taxon>Enterobacteriaceae</taxon>
        <taxon>Pluralibacter</taxon>
    </lineage>
</organism>
<evidence type="ECO:0000259" key="2">
    <source>
        <dbReference type="Pfam" id="PF00534"/>
    </source>
</evidence>
<proteinExistence type="predicted"/>
<evidence type="ECO:0000256" key="1">
    <source>
        <dbReference type="ARBA" id="ARBA00022679"/>
    </source>
</evidence>
<gene>
    <name evidence="3" type="ORF">QEG54_005615</name>
</gene>
<dbReference type="Pfam" id="PF00534">
    <property type="entry name" value="Glycos_transf_1"/>
    <property type="match status" value="1"/>
</dbReference>
<dbReference type="GO" id="GO:0009103">
    <property type="term" value="P:lipopolysaccharide biosynthetic process"/>
    <property type="evidence" value="ECO:0007669"/>
    <property type="project" value="TreeGrafter"/>
</dbReference>
<dbReference type="PANTHER" id="PTHR46401">
    <property type="entry name" value="GLYCOSYLTRANSFERASE WBBK-RELATED"/>
    <property type="match status" value="1"/>
</dbReference>
<dbReference type="EMBL" id="ABLOKC030000082">
    <property type="protein sequence ID" value="EML1474749.1"/>
    <property type="molecule type" value="Genomic_DNA"/>
</dbReference>
<comment type="caution">
    <text evidence="3">The sequence shown here is derived from an EMBL/GenBank/DDBJ whole genome shotgun (WGS) entry which is preliminary data.</text>
</comment>
<accession>A0AAI9GQ68</accession>
<name>A0AAI9GQ68_PLUGE</name>
<dbReference type="PANTHER" id="PTHR46401:SF2">
    <property type="entry name" value="GLYCOSYLTRANSFERASE WBBK-RELATED"/>
    <property type="match status" value="1"/>
</dbReference>
<dbReference type="SUPFAM" id="SSF53756">
    <property type="entry name" value="UDP-Glycosyltransferase/glycogen phosphorylase"/>
    <property type="match status" value="1"/>
</dbReference>
<feature type="domain" description="Glycosyl transferase family 1" evidence="2">
    <location>
        <begin position="188"/>
        <end position="315"/>
    </location>
</feature>
<reference evidence="3" key="1">
    <citation type="submission" date="2024-02" db="EMBL/GenBank/DDBJ databases">
        <authorList>
            <consortium name="Clinical and Environmental Microbiology Branch: Whole genome sequencing antimicrobial resistance pathogens in the healthcare setting"/>
        </authorList>
    </citation>
    <scope>NUCLEOTIDE SEQUENCE</scope>
    <source>
        <strain evidence="3">2021DK-00143</strain>
    </source>
</reference>
<dbReference type="AlphaFoldDB" id="A0AAI9GQ68"/>
<dbReference type="RefSeq" id="WP_080965078.1">
    <property type="nucleotide sequence ID" value="NZ_JAWFII010000001.1"/>
</dbReference>
<protein>
    <submittedName>
        <fullName evidence="3">Glycosyltransferase</fullName>
    </submittedName>
</protein>
<sequence length="364" mass="42371">MKSKSFLWVLGPEDKKKSGIGLYSTNLIDGLRFRGYNIKCLFIPYKSRSLRRYLYQFFFLPLYLLFNATKYDKVFLYEEAYSFLVPFCNVVKKRSVLIFHHLPEQSLHDSVIEKLKYLYMKVILNLAKYSAILIFPSKNTKYDFLNFFSSKDDLVSKKLVVIPNCFNFSSNIRASTLANKDCYRSGVVFLYVGSEEARKNLLTSIVALSRIQYEEKITFIKIGKPIITENRAKLMEFLGTTSLNYQVSDYVSQSDLEEYFLQCDFFIMPTLHEGFGRTPIEAQSYGKIVIASDIPIMREIMGDSALYVKDPHLEASWITAFYNALKLDNEKIRLYQFKARENAARYAIENVVREFESEVLNSPQ</sequence>
<keyword evidence="1" id="KW-0808">Transferase</keyword>
<dbReference type="Gene3D" id="3.40.50.2000">
    <property type="entry name" value="Glycogen Phosphorylase B"/>
    <property type="match status" value="2"/>
</dbReference>